<dbReference type="SUPFAM" id="SSF50182">
    <property type="entry name" value="Sm-like ribonucleoproteins"/>
    <property type="match status" value="1"/>
</dbReference>
<organism evidence="2">
    <name type="scientific">Trepomonas sp. PC1</name>
    <dbReference type="NCBI Taxonomy" id="1076344"/>
    <lineage>
        <taxon>Eukaryota</taxon>
        <taxon>Metamonada</taxon>
        <taxon>Diplomonadida</taxon>
        <taxon>Hexamitidae</taxon>
        <taxon>Hexamitinae</taxon>
        <taxon>Trepomonas</taxon>
    </lineage>
</organism>
<dbReference type="SMART" id="SM00651">
    <property type="entry name" value="Sm"/>
    <property type="match status" value="1"/>
</dbReference>
<dbReference type="Pfam" id="PF01423">
    <property type="entry name" value="LSM"/>
    <property type="match status" value="1"/>
</dbReference>
<evidence type="ECO:0000259" key="1">
    <source>
        <dbReference type="PROSITE" id="PS52002"/>
    </source>
</evidence>
<feature type="non-terminal residue" evidence="2">
    <location>
        <position position="79"/>
    </location>
</feature>
<evidence type="ECO:0000313" key="2">
    <source>
        <dbReference type="EMBL" id="JAP92881.1"/>
    </source>
</evidence>
<gene>
    <name evidence="2" type="ORF">TPC1_15032</name>
</gene>
<dbReference type="GO" id="GO:0003723">
    <property type="term" value="F:RNA binding"/>
    <property type="evidence" value="ECO:0007669"/>
    <property type="project" value="InterPro"/>
</dbReference>
<dbReference type="InterPro" id="IPR047575">
    <property type="entry name" value="Sm"/>
</dbReference>
<feature type="domain" description="Sm" evidence="1">
    <location>
        <begin position="1"/>
        <end position="64"/>
    </location>
</feature>
<dbReference type="EMBL" id="GDID01003725">
    <property type="protein sequence ID" value="JAP92881.1"/>
    <property type="molecule type" value="Transcribed_RNA"/>
</dbReference>
<reference evidence="2" key="1">
    <citation type="submission" date="2015-07" db="EMBL/GenBank/DDBJ databases">
        <title>Adaptation to a free-living lifestyle via gene acquisitions in the diplomonad Trepomonas sp. PC1.</title>
        <authorList>
            <person name="Xu F."/>
            <person name="Jerlstrom-Hultqvist J."/>
            <person name="Kolisko M."/>
            <person name="Simpson A.G.B."/>
            <person name="Roger A.J."/>
            <person name="Svard S.G."/>
            <person name="Andersson J.O."/>
        </authorList>
    </citation>
    <scope>NUCLEOTIDE SEQUENCE</scope>
    <source>
        <strain evidence="2">PC1</strain>
    </source>
</reference>
<accession>A0A146KBM7</accession>
<sequence>QKVTVELQDGSYFKGILKNIDMHYNVILSNLEFADDQQYGHLNRINTVYLRGSNIKFIGSGKLDDKQMIILKNEQQIAE</sequence>
<feature type="non-terminal residue" evidence="2">
    <location>
        <position position="1"/>
    </location>
</feature>
<dbReference type="PROSITE" id="PS52002">
    <property type="entry name" value="SM"/>
    <property type="match status" value="1"/>
</dbReference>
<dbReference type="InterPro" id="IPR010920">
    <property type="entry name" value="LSM_dom_sf"/>
</dbReference>
<dbReference type="Gene3D" id="2.30.30.100">
    <property type="match status" value="1"/>
</dbReference>
<dbReference type="InterPro" id="IPR001163">
    <property type="entry name" value="Sm_dom_euk/arc"/>
</dbReference>
<proteinExistence type="predicted"/>
<dbReference type="AlphaFoldDB" id="A0A146KBM7"/>
<protein>
    <submittedName>
        <fullName evidence="2">LSM domain-containing protein</fullName>
    </submittedName>
</protein>
<name>A0A146KBM7_9EUKA</name>